<evidence type="ECO:0000313" key="4">
    <source>
        <dbReference type="EMBL" id="AJK27657.1"/>
    </source>
</evidence>
<sequence length="173" mass="19640">MNIPSVEFIFVRQKDCNDKAFGFDKINSVDLLGKGKHVVFALPGAFTPTCTQFQLPSYEASYNNFKEEGIDEVWCISVNDGFVMNAWQKELGIEKVKLIPDGNAMWTGLMNQLVTKNDKGFGLRSWRYACVIEDGVITKMFEEPGKVDDADEDPYEVSYPENVVNWIRTGETF</sequence>
<dbReference type="GO" id="GO:0034599">
    <property type="term" value="P:cellular response to oxidative stress"/>
    <property type="evidence" value="ECO:0007669"/>
    <property type="project" value="InterPro"/>
</dbReference>
<dbReference type="Gene3D" id="3.40.30.10">
    <property type="entry name" value="Glutaredoxin"/>
    <property type="match status" value="1"/>
</dbReference>
<proteinExistence type="predicted"/>
<dbReference type="PROSITE" id="PS51352">
    <property type="entry name" value="THIOREDOXIN_2"/>
    <property type="match status" value="1"/>
</dbReference>
<name>A0A0C5AE74_9CAUD</name>
<dbReference type="InterPro" id="IPR037944">
    <property type="entry name" value="PRX5-like"/>
</dbReference>
<dbReference type="GO" id="GO:0042744">
    <property type="term" value="P:hydrogen peroxide catabolic process"/>
    <property type="evidence" value="ECO:0007669"/>
    <property type="project" value="TreeGrafter"/>
</dbReference>
<dbReference type="GeneID" id="26516775"/>
<keyword evidence="1" id="KW-0575">Peroxidase</keyword>
<dbReference type="Proteomes" id="UP000032135">
    <property type="component" value="Segment"/>
</dbReference>
<dbReference type="RefSeq" id="YP_009188291.1">
    <property type="nucleotide sequence ID" value="NC_028663.1"/>
</dbReference>
<evidence type="ECO:0000256" key="2">
    <source>
        <dbReference type="ARBA" id="ARBA00023002"/>
    </source>
</evidence>
<dbReference type="PANTHER" id="PTHR10430">
    <property type="entry name" value="PEROXIREDOXIN"/>
    <property type="match status" value="1"/>
</dbReference>
<gene>
    <name evidence="4" type="ORF">PTIM40_218</name>
</gene>
<dbReference type="InterPro" id="IPR013766">
    <property type="entry name" value="Thioredoxin_domain"/>
</dbReference>
<evidence type="ECO:0000313" key="5">
    <source>
        <dbReference type="Proteomes" id="UP000032135"/>
    </source>
</evidence>
<dbReference type="InterPro" id="IPR036249">
    <property type="entry name" value="Thioredoxin-like_sf"/>
</dbReference>
<evidence type="ECO:0000256" key="1">
    <source>
        <dbReference type="ARBA" id="ARBA00022559"/>
    </source>
</evidence>
<dbReference type="GO" id="GO:0008379">
    <property type="term" value="F:thioredoxin peroxidase activity"/>
    <property type="evidence" value="ECO:0007669"/>
    <property type="project" value="InterPro"/>
</dbReference>
<keyword evidence="5" id="KW-1185">Reference proteome</keyword>
<keyword evidence="2" id="KW-0560">Oxidoreductase</keyword>
<dbReference type="OrthoDB" id="18065at10239"/>
<organism evidence="4 5">
    <name type="scientific">Cyanophage P-TIM40</name>
    <dbReference type="NCBI Taxonomy" id="1589733"/>
    <lineage>
        <taxon>Viruses</taxon>
        <taxon>Duplodnaviria</taxon>
        <taxon>Heunggongvirae</taxon>
        <taxon>Uroviricota</taxon>
        <taxon>Caudoviricetes</taxon>
        <taxon>Pantevenvirales</taxon>
        <taxon>Kyanoviridae</taxon>
        <taxon>Libanvirus</taxon>
        <taxon>Libanvirus ptim40</taxon>
    </lineage>
</organism>
<feature type="domain" description="Thioredoxin" evidence="3">
    <location>
        <begin position="1"/>
        <end position="169"/>
    </location>
</feature>
<dbReference type="Pfam" id="PF08534">
    <property type="entry name" value="Redoxin"/>
    <property type="match status" value="1"/>
</dbReference>
<evidence type="ECO:0000259" key="3">
    <source>
        <dbReference type="PROSITE" id="PS51352"/>
    </source>
</evidence>
<protein>
    <submittedName>
        <fullName evidence="4">Peroxiredoxin family protein</fullName>
    </submittedName>
</protein>
<dbReference type="InterPro" id="IPR013740">
    <property type="entry name" value="Redoxin"/>
</dbReference>
<dbReference type="KEGG" id="vg:26516775"/>
<dbReference type="CDD" id="cd03013">
    <property type="entry name" value="PRX5_like"/>
    <property type="match status" value="1"/>
</dbReference>
<dbReference type="PANTHER" id="PTHR10430:SF16">
    <property type="entry name" value="PEROXIREDOXIN-5, MITOCHONDRIAL"/>
    <property type="match status" value="1"/>
</dbReference>
<accession>A0A0C5AE74</accession>
<reference evidence="4 5" key="1">
    <citation type="submission" date="2014-11" db="EMBL/GenBank/DDBJ databases">
        <authorList>
            <person name="Fedida A."/>
            <person name="Lindell D."/>
        </authorList>
    </citation>
    <scope>NUCLEOTIDE SEQUENCE [LARGE SCALE GENOMIC DNA]</scope>
</reference>
<dbReference type="EMBL" id="KP211958">
    <property type="protein sequence ID" value="AJK27657.1"/>
    <property type="molecule type" value="Genomic_DNA"/>
</dbReference>
<dbReference type="SUPFAM" id="SSF52833">
    <property type="entry name" value="Thioredoxin-like"/>
    <property type="match status" value="1"/>
</dbReference>